<evidence type="ECO:0000256" key="2">
    <source>
        <dbReference type="SAM" id="MobiDB-lite"/>
    </source>
</evidence>
<reference evidence="3 4" key="1">
    <citation type="submission" date="2019-01" db="EMBL/GenBank/DDBJ databases">
        <title>Sequencing of cultivated peanut Arachis hypogaea provides insights into genome evolution and oil improvement.</title>
        <authorList>
            <person name="Chen X."/>
        </authorList>
    </citation>
    <scope>NUCLEOTIDE SEQUENCE [LARGE SCALE GENOMIC DNA]</scope>
    <source>
        <strain evidence="4">cv. Fuhuasheng</strain>
        <tissue evidence="3">Leaves</tissue>
    </source>
</reference>
<dbReference type="EMBL" id="SDMP01000018">
    <property type="protein sequence ID" value="RYQ97143.1"/>
    <property type="molecule type" value="Genomic_DNA"/>
</dbReference>
<evidence type="ECO:0000313" key="3">
    <source>
        <dbReference type="EMBL" id="RYQ97143.1"/>
    </source>
</evidence>
<proteinExistence type="predicted"/>
<keyword evidence="4" id="KW-1185">Reference proteome</keyword>
<accession>A0A444Y5G2</accession>
<evidence type="ECO:0000313" key="4">
    <source>
        <dbReference type="Proteomes" id="UP000289738"/>
    </source>
</evidence>
<dbReference type="Proteomes" id="UP000289738">
    <property type="component" value="Chromosome B08"/>
</dbReference>
<comment type="caution">
    <text evidence="3">The sequence shown here is derived from an EMBL/GenBank/DDBJ whole genome shotgun (WGS) entry which is preliminary data.</text>
</comment>
<feature type="coiled-coil region" evidence="1">
    <location>
        <begin position="152"/>
        <end position="186"/>
    </location>
</feature>
<name>A0A444Y5G2_ARAHY</name>
<protein>
    <submittedName>
        <fullName evidence="3">Uncharacterized protein</fullName>
    </submittedName>
</protein>
<gene>
    <name evidence="3" type="ORF">Ahy_B08g093153</name>
</gene>
<organism evidence="3 4">
    <name type="scientific">Arachis hypogaea</name>
    <name type="common">Peanut</name>
    <dbReference type="NCBI Taxonomy" id="3818"/>
    <lineage>
        <taxon>Eukaryota</taxon>
        <taxon>Viridiplantae</taxon>
        <taxon>Streptophyta</taxon>
        <taxon>Embryophyta</taxon>
        <taxon>Tracheophyta</taxon>
        <taxon>Spermatophyta</taxon>
        <taxon>Magnoliopsida</taxon>
        <taxon>eudicotyledons</taxon>
        <taxon>Gunneridae</taxon>
        <taxon>Pentapetalae</taxon>
        <taxon>rosids</taxon>
        <taxon>fabids</taxon>
        <taxon>Fabales</taxon>
        <taxon>Fabaceae</taxon>
        <taxon>Papilionoideae</taxon>
        <taxon>50 kb inversion clade</taxon>
        <taxon>dalbergioids sensu lato</taxon>
        <taxon>Dalbergieae</taxon>
        <taxon>Pterocarpus clade</taxon>
        <taxon>Arachis</taxon>
    </lineage>
</organism>
<keyword evidence="1" id="KW-0175">Coiled coil</keyword>
<feature type="region of interest" description="Disordered" evidence="2">
    <location>
        <begin position="197"/>
        <end position="219"/>
    </location>
</feature>
<sequence length="219" mass="24654">MSLNYNSLCNSNLVHFFPPFENGVTKKIDLTVKEALALPPGRNIVLQHNKKLQQVGQATGLLSGFLGSLRADFQQLPICEDSWKTMNKAIKEHVFDQFKEAIEHIESQDASSKELSQNDSLAQVLEKEHPRRVRGLGFRPCPTQFFCNIPQQSDFGVQIKEYQKEIAKLKAEAAEEKEKRQTMANLLRYLIQQQGDNLPPDVAPNLDSLGSAPTLSHAR</sequence>
<dbReference type="AlphaFoldDB" id="A0A444Y5G2"/>
<evidence type="ECO:0000256" key="1">
    <source>
        <dbReference type="SAM" id="Coils"/>
    </source>
</evidence>